<proteinExistence type="predicted"/>
<reference evidence="1" key="1">
    <citation type="submission" date="2021-01" db="EMBL/GenBank/DDBJ databases">
        <title>Whole genome shotgun sequence of Rhizocola hellebori NBRC 109834.</title>
        <authorList>
            <person name="Komaki H."/>
            <person name="Tamura T."/>
        </authorList>
    </citation>
    <scope>NUCLEOTIDE SEQUENCE</scope>
    <source>
        <strain evidence="1">NBRC 109834</strain>
    </source>
</reference>
<protein>
    <submittedName>
        <fullName evidence="1">Uncharacterized protein</fullName>
    </submittedName>
</protein>
<evidence type="ECO:0000313" key="2">
    <source>
        <dbReference type="Proteomes" id="UP000612899"/>
    </source>
</evidence>
<evidence type="ECO:0000313" key="1">
    <source>
        <dbReference type="EMBL" id="GIH02196.1"/>
    </source>
</evidence>
<dbReference type="EMBL" id="BONY01000001">
    <property type="protein sequence ID" value="GIH02196.1"/>
    <property type="molecule type" value="Genomic_DNA"/>
</dbReference>
<accession>A0A8J3Q2K1</accession>
<gene>
    <name evidence="1" type="ORF">Rhe02_02630</name>
</gene>
<keyword evidence="2" id="KW-1185">Reference proteome</keyword>
<dbReference type="AlphaFoldDB" id="A0A8J3Q2K1"/>
<dbReference type="Proteomes" id="UP000612899">
    <property type="component" value="Unassembled WGS sequence"/>
</dbReference>
<name>A0A8J3Q2K1_9ACTN</name>
<sequence length="69" mass="7450">MRPRIGEHPADKGEAEERSDEVFALRGHLGLAHCRRFLAYLGGSHGGVPSAKRSIPATILGEMSRPAMP</sequence>
<comment type="caution">
    <text evidence="1">The sequence shown here is derived from an EMBL/GenBank/DDBJ whole genome shotgun (WGS) entry which is preliminary data.</text>
</comment>
<organism evidence="1 2">
    <name type="scientific">Rhizocola hellebori</name>
    <dbReference type="NCBI Taxonomy" id="1392758"/>
    <lineage>
        <taxon>Bacteria</taxon>
        <taxon>Bacillati</taxon>
        <taxon>Actinomycetota</taxon>
        <taxon>Actinomycetes</taxon>
        <taxon>Micromonosporales</taxon>
        <taxon>Micromonosporaceae</taxon>
        <taxon>Rhizocola</taxon>
    </lineage>
</organism>